<evidence type="ECO:0008006" key="4">
    <source>
        <dbReference type="Google" id="ProtNLM"/>
    </source>
</evidence>
<feature type="region of interest" description="Disordered" evidence="1">
    <location>
        <begin position="118"/>
        <end position="147"/>
    </location>
</feature>
<evidence type="ECO:0000313" key="2">
    <source>
        <dbReference type="EMBL" id="GFM99598.1"/>
    </source>
</evidence>
<evidence type="ECO:0000256" key="1">
    <source>
        <dbReference type="SAM" id="MobiDB-lite"/>
    </source>
</evidence>
<accession>A0A7J0CB22</accession>
<feature type="compositionally biased region" description="Low complexity" evidence="1">
    <location>
        <begin position="160"/>
        <end position="171"/>
    </location>
</feature>
<name>A0A7J0CB22_9ACTN</name>
<gene>
    <name evidence="2" type="ORF">Sfulv_44090</name>
</gene>
<evidence type="ECO:0000313" key="3">
    <source>
        <dbReference type="Proteomes" id="UP000498980"/>
    </source>
</evidence>
<keyword evidence="3" id="KW-1185">Reference proteome</keyword>
<comment type="caution">
    <text evidence="2">The sequence shown here is derived from an EMBL/GenBank/DDBJ whole genome shotgun (WGS) entry which is preliminary data.</text>
</comment>
<sequence length="179" mass="19357">MTRSNEGSPAQPERGNFTPPQRAGASSAELSAPEPAGGSTSRLAPRNWRVPTRLNAILLIPALVGLIMGGFQVKGSVDTWNEAQDAERTALIVRAASEYGQALLNERDLTAQPLLSNKRTAEVVEGPGPPRTRPGRSSTRPFRTGRRSRAWTAALSCSRSRSPSFPSCARPRTPRAWTR</sequence>
<dbReference type="EMBL" id="BLWC01000001">
    <property type="protein sequence ID" value="GFM99598.1"/>
    <property type="molecule type" value="Genomic_DNA"/>
</dbReference>
<protein>
    <recommendedName>
        <fullName evidence="4">ATPase</fullName>
    </recommendedName>
</protein>
<dbReference type="Proteomes" id="UP000498980">
    <property type="component" value="Unassembled WGS sequence"/>
</dbReference>
<proteinExistence type="predicted"/>
<feature type="compositionally biased region" description="Low complexity" evidence="1">
    <location>
        <begin position="23"/>
        <end position="37"/>
    </location>
</feature>
<dbReference type="AlphaFoldDB" id="A0A7J0CB22"/>
<feature type="region of interest" description="Disordered" evidence="1">
    <location>
        <begin position="160"/>
        <end position="179"/>
    </location>
</feature>
<organism evidence="2 3">
    <name type="scientific">Streptomyces fulvorobeus</name>
    <dbReference type="NCBI Taxonomy" id="284028"/>
    <lineage>
        <taxon>Bacteria</taxon>
        <taxon>Bacillati</taxon>
        <taxon>Actinomycetota</taxon>
        <taxon>Actinomycetes</taxon>
        <taxon>Kitasatosporales</taxon>
        <taxon>Streptomycetaceae</taxon>
        <taxon>Streptomyces</taxon>
    </lineage>
</organism>
<feature type="region of interest" description="Disordered" evidence="1">
    <location>
        <begin position="1"/>
        <end position="44"/>
    </location>
</feature>
<reference evidence="2 3" key="1">
    <citation type="submission" date="2020-05" db="EMBL/GenBank/DDBJ databases">
        <title>Whole genome shotgun sequence of Streptomyces fulvorobeus NBRC 15897.</title>
        <authorList>
            <person name="Komaki H."/>
            <person name="Tamura T."/>
        </authorList>
    </citation>
    <scope>NUCLEOTIDE SEQUENCE [LARGE SCALE GENOMIC DNA]</scope>
    <source>
        <strain evidence="2 3">NBRC 15897</strain>
    </source>
</reference>